<evidence type="ECO:0000313" key="3">
    <source>
        <dbReference type="Proteomes" id="UP001281614"/>
    </source>
</evidence>
<dbReference type="Proteomes" id="UP001281614">
    <property type="component" value="Unassembled WGS sequence"/>
</dbReference>
<organism evidence="2 3">
    <name type="scientific">Colletotrichum kahawae</name>
    <name type="common">Coffee berry disease fungus</name>
    <dbReference type="NCBI Taxonomy" id="34407"/>
    <lineage>
        <taxon>Eukaryota</taxon>
        <taxon>Fungi</taxon>
        <taxon>Dikarya</taxon>
        <taxon>Ascomycota</taxon>
        <taxon>Pezizomycotina</taxon>
        <taxon>Sordariomycetes</taxon>
        <taxon>Hypocreomycetidae</taxon>
        <taxon>Glomerellales</taxon>
        <taxon>Glomerellaceae</taxon>
        <taxon>Colletotrichum</taxon>
        <taxon>Colletotrichum gloeosporioides species complex</taxon>
    </lineage>
</organism>
<name>A0AAD9Y4T6_COLKA</name>
<feature type="compositionally biased region" description="Basic and acidic residues" evidence="1">
    <location>
        <begin position="59"/>
        <end position="75"/>
    </location>
</feature>
<gene>
    <name evidence="2" type="ORF">CKAH01_07750</name>
</gene>
<accession>A0AAD9Y4T6</accession>
<sequence length="121" mass="13145">MGGNGSISRSSWLLMSIPRADGGKLASFFLSTGEKGRNRPTLSLERKRRVGSTRPSGRLGEEVKSRGNLAEKRNPDTGLQGLRPNNPEEVRGTAACRFQAKRTILPSSMCAAAQHEHHTCT</sequence>
<dbReference type="AlphaFoldDB" id="A0AAD9Y4T6"/>
<proteinExistence type="predicted"/>
<evidence type="ECO:0000256" key="1">
    <source>
        <dbReference type="SAM" id="MobiDB-lite"/>
    </source>
</evidence>
<evidence type="ECO:0000313" key="2">
    <source>
        <dbReference type="EMBL" id="KAK2736550.1"/>
    </source>
</evidence>
<protein>
    <submittedName>
        <fullName evidence="2">Uncharacterized protein</fullName>
    </submittedName>
</protein>
<dbReference type="EMBL" id="VYYT01000422">
    <property type="protein sequence ID" value="KAK2736550.1"/>
    <property type="molecule type" value="Genomic_DNA"/>
</dbReference>
<keyword evidence="3" id="KW-1185">Reference proteome</keyword>
<reference evidence="2" key="1">
    <citation type="submission" date="2023-02" db="EMBL/GenBank/DDBJ databases">
        <title>Colletotrichum kahawae CIFC_Que2 genome sequencing and assembly.</title>
        <authorList>
            <person name="Baroncelli R."/>
        </authorList>
    </citation>
    <scope>NUCLEOTIDE SEQUENCE</scope>
    <source>
        <strain evidence="2">CIFC_Que2</strain>
    </source>
</reference>
<feature type="region of interest" description="Disordered" evidence="1">
    <location>
        <begin position="31"/>
        <end position="89"/>
    </location>
</feature>
<comment type="caution">
    <text evidence="2">The sequence shown here is derived from an EMBL/GenBank/DDBJ whole genome shotgun (WGS) entry which is preliminary data.</text>
</comment>